<evidence type="ECO:0000313" key="3">
    <source>
        <dbReference type="EMBL" id="MBC5842281.1"/>
    </source>
</evidence>
<dbReference type="InterPro" id="IPR013783">
    <property type="entry name" value="Ig-like_fold"/>
</dbReference>
<organism evidence="3 4">
    <name type="scientific">Flavobacterium kayseriense</name>
    <dbReference type="NCBI Taxonomy" id="2764714"/>
    <lineage>
        <taxon>Bacteria</taxon>
        <taxon>Pseudomonadati</taxon>
        <taxon>Bacteroidota</taxon>
        <taxon>Flavobacteriia</taxon>
        <taxon>Flavobacteriales</taxon>
        <taxon>Flavobacteriaceae</taxon>
        <taxon>Flavobacterium</taxon>
    </lineage>
</organism>
<dbReference type="InterPro" id="IPR026341">
    <property type="entry name" value="T9SS_type_B"/>
</dbReference>
<comment type="caution">
    <text evidence="3">The sequence shown here is derived from an EMBL/GenBank/DDBJ whole genome shotgun (WGS) entry which is preliminary data.</text>
</comment>
<dbReference type="Gene3D" id="4.10.1080.10">
    <property type="entry name" value="TSP type-3 repeat"/>
    <property type="match status" value="1"/>
</dbReference>
<feature type="signal peptide" evidence="1">
    <location>
        <begin position="1"/>
        <end position="18"/>
    </location>
</feature>
<reference evidence="3 4" key="1">
    <citation type="submission" date="2020-08" db="EMBL/GenBank/DDBJ databases">
        <title>Description of novel Flavobacterium F-380 isolate.</title>
        <authorList>
            <person name="Saticioglu I.B."/>
            <person name="Duman M."/>
            <person name="Altun S."/>
        </authorList>
    </citation>
    <scope>NUCLEOTIDE SEQUENCE [LARGE SCALE GENOMIC DNA]</scope>
    <source>
        <strain evidence="3 4">F-380</strain>
    </source>
</reference>
<feature type="chain" id="PRO_5046578877" evidence="1">
    <location>
        <begin position="19"/>
        <end position="1492"/>
    </location>
</feature>
<dbReference type="EMBL" id="JACRUJ010000004">
    <property type="protein sequence ID" value="MBC5842281.1"/>
    <property type="molecule type" value="Genomic_DNA"/>
</dbReference>
<dbReference type="Pfam" id="PF17517">
    <property type="entry name" value="IgGFc_binding"/>
    <property type="match status" value="1"/>
</dbReference>
<name>A0ABR7J9U8_9FLAO</name>
<keyword evidence="4" id="KW-1185">Reference proteome</keyword>
<protein>
    <submittedName>
        <fullName evidence="3">T9SS type B sorting domain-containing protein</fullName>
    </submittedName>
</protein>
<accession>A0ABR7J9U8</accession>
<evidence type="ECO:0000313" key="4">
    <source>
        <dbReference type="Proteomes" id="UP000629963"/>
    </source>
</evidence>
<evidence type="ECO:0000256" key="1">
    <source>
        <dbReference type="SAM" id="SignalP"/>
    </source>
</evidence>
<dbReference type="SUPFAM" id="SSF103647">
    <property type="entry name" value="TSP type-3 repeat"/>
    <property type="match status" value="1"/>
</dbReference>
<dbReference type="Gene3D" id="2.60.40.10">
    <property type="entry name" value="Immunoglobulins"/>
    <property type="match status" value="1"/>
</dbReference>
<proteinExistence type="predicted"/>
<dbReference type="Pfam" id="PF13585">
    <property type="entry name" value="CHU_C"/>
    <property type="match status" value="1"/>
</dbReference>
<gene>
    <name evidence="3" type="ORF">H8R23_12755</name>
</gene>
<dbReference type="InterPro" id="IPR035234">
    <property type="entry name" value="IgGFc-bd_N"/>
</dbReference>
<dbReference type="InterPro" id="IPR028974">
    <property type="entry name" value="TSP_type-3_rpt"/>
</dbReference>
<feature type="domain" description="IgGFc-binding protein N-terminal" evidence="2">
    <location>
        <begin position="135"/>
        <end position="445"/>
    </location>
</feature>
<dbReference type="Proteomes" id="UP000629963">
    <property type="component" value="Unassembled WGS sequence"/>
</dbReference>
<dbReference type="NCBIfam" id="TIGR04131">
    <property type="entry name" value="Bac_Flav_CTERM"/>
    <property type="match status" value="1"/>
</dbReference>
<keyword evidence="1" id="KW-0732">Signal</keyword>
<sequence>MKKITLFIFLFATITAFSQFSKTHYIPPLSCSNTIGAGDQYLYISTPTTTNVNFVITRNGAIVASGTVSNNSPYTYSIGTGNDTGLITPKTAIGVVTNKGFIVEAEDLIYVSVRLNAGLVTQNGVSSYNHAGGLVSKGNSGLGKTFRLGAMSNPLNDSSLLNFASVLATENNTKITISNLPVGTVLTSGITTIGDIVVTLNKNESYVLALENSAISPSNSSKMIGALVESDKPVVVNSGSFGGSNSSLTGTQNGQTVPLGRDIGFDQIVPVEKTGTEYIFVKGLGSDDIERIILIANEDNTEIYLNGTTLFRTLNRGEYADIDGSKFTTGNLYIRTTKNVSAYQSIAGGTGAANQNLFFVPPLNCATPNIVDNIPVIQTVGNTFYSGSLNIVTETGATVTINNSAFSGSPVAVLGNPGFVRYTVSNLSGNIAVKSTRQVYVSYFGTNSAATYGGYYSGFDTKPEIVMDKITVANSACIPNVNLKISTLSSYDTFQWYFNGAVILGEVSNSYTPSQPGYYQVQGSIVGCPSTVPIFSDKIPVSSCPEDNDNDGTNSNIDIDLDNDGIINSVEATKLVLNQSNPLIGAEYTGLQTGTGTIVGKPVYGFSSEVPAGLINSSSYTLNFNQPTSVSFTYISQNDVNQSTPATDYMNSDGDFILNVPTDRTITVTDPDGQLLIDTNYDGQYETGVKEFSSFEIRFRLNSTIPLVAGAGTFKFQSYLTSAVAFTHKNLSETSSNKSTFQIEHYLLIDTDGDGIPNLLDIDSDNDGIPDWIEAQGNETKKYSGIDTNKDGLDNAFEPGLVPIDSDLDTILDYLDLDSDNDGIHDLKESGNTALDSNLDGRIDGASATFGTNGLANNLETSPDSGMLNYTIANTDTDNFYNYIDLDSDADNCFDVIEAGFTDNNNDGILGTNPVTTNNNGLITSRVDGYTNPSLNYIIAAPIVIIDQPKDQFTCEFKQALFTINTNTVTTYQWQVSTDGTNWISIVNGGTYTGATTNMLTVNGVTTSMDGYQYRTLLTKNGNTCGLISNPASLTVYLLPVLNSPITLVQCDDDTDGISNFNLTEKNNTITADFAVMTFTYFTTFSGATANNNLFLITNPISYTSGNGTVWSRVENSNGCSSIAQINLVVSTTQIPSSFSRTLATCDDYISPSEDDTDGIATFDFSSVNTEILNLLPSPNSLYTISYYENEQDALSEINKIVDPTNHRNTNSPNQQTIWVRIDSNLDNACYGLGPYIELVVSAKPNIDTNEDHLDDQLVCSNLPSFFVQLDAAIVDGTPTSNYTYVWTKDGTVINGQNSPTLDVNAEGEYTVTVTTLSGGCSRMRTITVVASSAATITDIEIEELTEVNAITINVTGTGDYEYSLDDKFGFYQESNYFDNVPPGIYEVYVKDKNGCGIVNKTVAILGLPQFFTPNGDGFNDYWKLKGASALFNSKAIIYIFDRYGKLLSQLNPAGPGWDGTFNNQPLPADDYWYTIKLEDGREAKGHFALKR</sequence>
<evidence type="ECO:0000259" key="2">
    <source>
        <dbReference type="Pfam" id="PF17517"/>
    </source>
</evidence>
<dbReference type="RefSeq" id="WP_187010777.1">
    <property type="nucleotide sequence ID" value="NZ_JACRUI010000004.1"/>
</dbReference>